<evidence type="ECO:0000256" key="3">
    <source>
        <dbReference type="SAM" id="Phobius"/>
    </source>
</evidence>
<dbReference type="PANTHER" id="PTHR44329">
    <property type="entry name" value="SERINE/THREONINE-PROTEIN KINASE TNNI3K-RELATED"/>
    <property type="match status" value="1"/>
</dbReference>
<keyword evidence="6" id="KW-1185">Reference proteome</keyword>
<protein>
    <recommendedName>
        <fullName evidence="4">Protein kinase domain-containing protein</fullName>
    </recommendedName>
</protein>
<dbReference type="Gene3D" id="1.10.510.10">
    <property type="entry name" value="Transferase(Phosphotransferase) domain 1"/>
    <property type="match status" value="1"/>
</dbReference>
<dbReference type="Pfam" id="PF07714">
    <property type="entry name" value="PK_Tyr_Ser-Thr"/>
    <property type="match status" value="1"/>
</dbReference>
<dbReference type="InterPro" id="IPR011009">
    <property type="entry name" value="Kinase-like_dom_sf"/>
</dbReference>
<organism evidence="5 6">
    <name type="scientific">Marasmiellus scandens</name>
    <dbReference type="NCBI Taxonomy" id="2682957"/>
    <lineage>
        <taxon>Eukaryota</taxon>
        <taxon>Fungi</taxon>
        <taxon>Dikarya</taxon>
        <taxon>Basidiomycota</taxon>
        <taxon>Agaricomycotina</taxon>
        <taxon>Agaricomycetes</taxon>
        <taxon>Agaricomycetidae</taxon>
        <taxon>Agaricales</taxon>
        <taxon>Marasmiineae</taxon>
        <taxon>Omphalotaceae</taxon>
        <taxon>Marasmiellus</taxon>
    </lineage>
</organism>
<dbReference type="InterPro" id="IPR008271">
    <property type="entry name" value="Ser/Thr_kinase_AS"/>
</dbReference>
<dbReference type="InterPro" id="IPR001245">
    <property type="entry name" value="Ser-Thr/Tyr_kinase_cat_dom"/>
</dbReference>
<keyword evidence="3" id="KW-1133">Transmembrane helix</keyword>
<proteinExistence type="predicted"/>
<gene>
    <name evidence="5" type="ORF">VKT23_007446</name>
</gene>
<feature type="transmembrane region" description="Helical" evidence="3">
    <location>
        <begin position="464"/>
        <end position="490"/>
    </location>
</feature>
<dbReference type="InterPro" id="IPR035979">
    <property type="entry name" value="RBD_domain_sf"/>
</dbReference>
<dbReference type="Proteomes" id="UP001498398">
    <property type="component" value="Unassembled WGS sequence"/>
</dbReference>
<sequence length="658" mass="73864">MSEQLERQTERKIVPLRTFMWHGQDEELGRPLLEDDDQEQEEIELTAVTNDFAFDLSLSSAAAQDTVDKLDQVVNTSGHLNVYEYGCKLRHLSKACEIYRCLPAACVLQESSTLVVEPRPLAQGGFADVHKGSLEGVGQVAVKKLRTDILQQHCRSLFREAVIWKHCNHKNIVPFIAAEIQAQNLCLISLWMIHGNVVSYLRTHPDADIRPLILNVFDGLAYLHDMNIIHGDLKGANILVNEKYEACLSDFGMSSVYRAAGDRHTTTWTTTTLGGGSARWLAPELLFAPLEKPSFASDAYAFGVVIWEILTCQIPYSDLATDQSVMLHVSQGLRPCSRCVTDVPGQVGNLIELMDSLWSALPQSRPRINSDLRQEIMKPSSNPHKLFQISWLARCFLILPSLSGIIVSCCLNYDGPDAESPTLSLSICIPMIITFVVFAIRYFLLRTFVVLPVFYVGPSRSGTLNNIIVTNYHLGCTFSAVFLCCLGSYLRYADIPETWGPKQGFRRPSFVLLLISLLLSVVSTTFHDVMLGGKLLWIAWLGARGKLIEETDGDKTRTQLHVSNVGPFVSKDDIKNIFEASGEVEWVSMHRAGNHCIVQYCDDLNAERILASGDFLTTFRISRRMIRKLQLEDEGVLSEWKLLGWRNLSIIFLYMKLS</sequence>
<dbReference type="InterPro" id="IPR051681">
    <property type="entry name" value="Ser/Thr_Kinases-Pseudokinases"/>
</dbReference>
<dbReference type="EMBL" id="JBANRG010000010">
    <property type="protein sequence ID" value="KAK7462867.1"/>
    <property type="molecule type" value="Genomic_DNA"/>
</dbReference>
<feature type="transmembrane region" description="Helical" evidence="3">
    <location>
        <begin position="423"/>
        <end position="444"/>
    </location>
</feature>
<dbReference type="SUPFAM" id="SSF54928">
    <property type="entry name" value="RNA-binding domain, RBD"/>
    <property type="match status" value="1"/>
</dbReference>
<dbReference type="SUPFAM" id="SSF56112">
    <property type="entry name" value="Protein kinase-like (PK-like)"/>
    <property type="match status" value="1"/>
</dbReference>
<feature type="transmembrane region" description="Helical" evidence="3">
    <location>
        <begin position="510"/>
        <end position="540"/>
    </location>
</feature>
<feature type="domain" description="Protein kinase" evidence="4">
    <location>
        <begin position="115"/>
        <end position="387"/>
    </location>
</feature>
<feature type="transmembrane region" description="Helical" evidence="3">
    <location>
        <begin position="391"/>
        <end position="411"/>
    </location>
</feature>
<evidence type="ECO:0000259" key="4">
    <source>
        <dbReference type="PROSITE" id="PS50011"/>
    </source>
</evidence>
<evidence type="ECO:0000313" key="5">
    <source>
        <dbReference type="EMBL" id="KAK7462867.1"/>
    </source>
</evidence>
<keyword evidence="3" id="KW-0812">Transmembrane</keyword>
<dbReference type="PROSITE" id="PS50011">
    <property type="entry name" value="PROTEIN_KINASE_DOM"/>
    <property type="match status" value="1"/>
</dbReference>
<dbReference type="InterPro" id="IPR000719">
    <property type="entry name" value="Prot_kinase_dom"/>
</dbReference>
<keyword evidence="1" id="KW-0547">Nucleotide-binding</keyword>
<keyword evidence="3" id="KW-0472">Membrane</keyword>
<reference evidence="5 6" key="1">
    <citation type="submission" date="2024-01" db="EMBL/GenBank/DDBJ databases">
        <title>A draft genome for the cacao thread blight pathogen Marasmiellus scandens.</title>
        <authorList>
            <person name="Baruah I.K."/>
            <person name="Leung J."/>
            <person name="Bukari Y."/>
            <person name="Amoako-Attah I."/>
            <person name="Meinhardt L.W."/>
            <person name="Bailey B.A."/>
            <person name="Cohen S.P."/>
        </authorList>
    </citation>
    <scope>NUCLEOTIDE SEQUENCE [LARGE SCALE GENOMIC DNA]</scope>
    <source>
        <strain evidence="5 6">GH-19</strain>
    </source>
</reference>
<comment type="caution">
    <text evidence="5">The sequence shown here is derived from an EMBL/GenBank/DDBJ whole genome shotgun (WGS) entry which is preliminary data.</text>
</comment>
<dbReference type="Gene3D" id="3.30.70.330">
    <property type="match status" value="1"/>
</dbReference>
<dbReference type="InterPro" id="IPR012677">
    <property type="entry name" value="Nucleotide-bd_a/b_plait_sf"/>
</dbReference>
<keyword evidence="2" id="KW-0067">ATP-binding</keyword>
<dbReference type="PROSITE" id="PS00108">
    <property type="entry name" value="PROTEIN_KINASE_ST"/>
    <property type="match status" value="1"/>
</dbReference>
<name>A0ABR1JKP8_9AGAR</name>
<dbReference type="SMART" id="SM00220">
    <property type="entry name" value="S_TKc"/>
    <property type="match status" value="1"/>
</dbReference>
<accession>A0ABR1JKP8</accession>
<evidence type="ECO:0000313" key="6">
    <source>
        <dbReference type="Proteomes" id="UP001498398"/>
    </source>
</evidence>
<evidence type="ECO:0000256" key="2">
    <source>
        <dbReference type="ARBA" id="ARBA00022840"/>
    </source>
</evidence>
<evidence type="ECO:0000256" key="1">
    <source>
        <dbReference type="ARBA" id="ARBA00022741"/>
    </source>
</evidence>
<dbReference type="PANTHER" id="PTHR44329:SF298">
    <property type="entry name" value="MIXED LINEAGE KINASE DOMAIN-LIKE PROTEIN"/>
    <property type="match status" value="1"/>
</dbReference>